<feature type="coiled-coil region" evidence="2">
    <location>
        <begin position="9"/>
        <end position="60"/>
    </location>
</feature>
<evidence type="ECO:0000313" key="6">
    <source>
        <dbReference type="EMBL" id="CAE0790429.1"/>
    </source>
</evidence>
<reference evidence="6" key="1">
    <citation type="submission" date="2021-01" db="EMBL/GenBank/DDBJ databases">
        <authorList>
            <person name="Corre E."/>
            <person name="Pelletier E."/>
            <person name="Niang G."/>
            <person name="Scheremetjew M."/>
            <person name="Finn R."/>
            <person name="Kale V."/>
            <person name="Holt S."/>
            <person name="Cochrane G."/>
            <person name="Meng A."/>
            <person name="Brown T."/>
            <person name="Cohen L."/>
        </authorList>
    </citation>
    <scope>NUCLEOTIDE SEQUENCE</scope>
    <source>
        <strain evidence="6">CCMP1594</strain>
    </source>
</reference>
<dbReference type="CDD" id="cd00024">
    <property type="entry name" value="CD_CSD"/>
    <property type="match status" value="1"/>
</dbReference>
<keyword evidence="2" id="KW-0175">Coiled coil</keyword>
<dbReference type="SMART" id="SM00298">
    <property type="entry name" value="CHROMO"/>
    <property type="match status" value="1"/>
</dbReference>
<proteinExistence type="predicted"/>
<name>A0A7S4FEV0_9EUGL</name>
<dbReference type="Gene3D" id="3.90.228.10">
    <property type="match status" value="1"/>
</dbReference>
<dbReference type="Gene3D" id="2.40.50.40">
    <property type="match status" value="1"/>
</dbReference>
<evidence type="ECO:0000256" key="3">
    <source>
        <dbReference type="SAM" id="MobiDB-lite"/>
    </source>
</evidence>
<dbReference type="GO" id="GO:0003950">
    <property type="term" value="F:NAD+ poly-ADP-ribosyltransferase activity"/>
    <property type="evidence" value="ECO:0007669"/>
    <property type="project" value="UniProtKB-UniRule"/>
</dbReference>
<dbReference type="SUPFAM" id="SSF54160">
    <property type="entry name" value="Chromo domain-like"/>
    <property type="match status" value="1"/>
</dbReference>
<sequence length="346" mass="38710">MEELTRIMSEDIETQIHKLEAQNSDCQDLKMWYLDCIGTIRNVLDSIDELQEISASLQEEGEVHEALSKDVSVTSVDSVADDMWYVAFGADYNSASLDQDIYMDYDLIANEILDKKRIEGVTMYKVEWKGGPGEDPIVSWHPYEELECRNLILKFEAKRQPEWAAKQATPHRPKKTRTTRTKASPGYVFQTTAVSAPTSLPLGAVTSVSGEVPQKYPHPHSTRVTRLFHGTKSSFSQAIIEDGFRLPVVRSGHGLGPVRPHMFGKGIYFTSNLEKASHFGDTILVCEVLTGKEKVVHEADYELNGLKLRASGHDSVYAPAGCGGNVFDEYVVFHPGQVRVVGYIRR</sequence>
<evidence type="ECO:0000259" key="5">
    <source>
        <dbReference type="PROSITE" id="PS51059"/>
    </source>
</evidence>
<dbReference type="InterPro" id="IPR000953">
    <property type="entry name" value="Chromo/chromo_shadow_dom"/>
</dbReference>
<evidence type="ECO:0000259" key="4">
    <source>
        <dbReference type="PROSITE" id="PS50013"/>
    </source>
</evidence>
<feature type="region of interest" description="Disordered" evidence="3">
    <location>
        <begin position="163"/>
        <end position="183"/>
    </location>
</feature>
<organism evidence="6">
    <name type="scientific">Eutreptiella gymnastica</name>
    <dbReference type="NCBI Taxonomy" id="73025"/>
    <lineage>
        <taxon>Eukaryota</taxon>
        <taxon>Discoba</taxon>
        <taxon>Euglenozoa</taxon>
        <taxon>Euglenida</taxon>
        <taxon>Spirocuta</taxon>
        <taxon>Euglenophyceae</taxon>
        <taxon>Eutreptiales</taxon>
        <taxon>Eutreptiaceae</taxon>
        <taxon>Eutreptiella</taxon>
    </lineage>
</organism>
<feature type="domain" description="PARP catalytic" evidence="5">
    <location>
        <begin position="151"/>
        <end position="346"/>
    </location>
</feature>
<dbReference type="InterPro" id="IPR016197">
    <property type="entry name" value="Chromo-like_dom_sf"/>
</dbReference>
<dbReference type="EC" id="2.4.2.-" evidence="1"/>
<feature type="compositionally biased region" description="Basic residues" evidence="3">
    <location>
        <begin position="169"/>
        <end position="180"/>
    </location>
</feature>
<gene>
    <name evidence="6" type="ORF">EGYM00163_LOCUS1543</name>
</gene>
<dbReference type="EMBL" id="HBJA01004693">
    <property type="protein sequence ID" value="CAE0790429.1"/>
    <property type="molecule type" value="Transcribed_RNA"/>
</dbReference>
<dbReference type="InterPro" id="IPR012317">
    <property type="entry name" value="Poly(ADP-ribose)pol_cat_dom"/>
</dbReference>
<keyword evidence="1" id="KW-0328">Glycosyltransferase</keyword>
<protein>
    <recommendedName>
        <fullName evidence="1">Poly [ADP-ribose] polymerase</fullName>
        <shortName evidence="1">PARP</shortName>
        <ecNumber evidence="1">2.4.2.-</ecNumber>
    </recommendedName>
</protein>
<dbReference type="AlphaFoldDB" id="A0A7S4FEV0"/>
<dbReference type="SUPFAM" id="SSF56399">
    <property type="entry name" value="ADP-ribosylation"/>
    <property type="match status" value="1"/>
</dbReference>
<evidence type="ECO:0000256" key="1">
    <source>
        <dbReference type="RuleBase" id="RU362114"/>
    </source>
</evidence>
<feature type="domain" description="Chromo" evidence="4">
    <location>
        <begin position="107"/>
        <end position="167"/>
    </location>
</feature>
<dbReference type="PROSITE" id="PS50013">
    <property type="entry name" value="CHROMO_2"/>
    <property type="match status" value="1"/>
</dbReference>
<evidence type="ECO:0000256" key="2">
    <source>
        <dbReference type="SAM" id="Coils"/>
    </source>
</evidence>
<dbReference type="PROSITE" id="PS51059">
    <property type="entry name" value="PARP_CATALYTIC"/>
    <property type="match status" value="1"/>
</dbReference>
<keyword evidence="1" id="KW-0520">NAD</keyword>
<keyword evidence="1" id="KW-0808">Transferase</keyword>
<accession>A0A7S4FEV0</accession>
<dbReference type="Pfam" id="PF00644">
    <property type="entry name" value="PARP"/>
    <property type="match status" value="1"/>
</dbReference>